<dbReference type="Proteomes" id="UP001500831">
    <property type="component" value="Unassembled WGS sequence"/>
</dbReference>
<reference evidence="3 4" key="1">
    <citation type="journal article" date="2019" name="Int. J. Syst. Evol. Microbiol.">
        <title>The Global Catalogue of Microorganisms (GCM) 10K type strain sequencing project: providing services to taxonomists for standard genome sequencing and annotation.</title>
        <authorList>
            <consortium name="The Broad Institute Genomics Platform"/>
            <consortium name="The Broad Institute Genome Sequencing Center for Infectious Disease"/>
            <person name="Wu L."/>
            <person name="Ma J."/>
        </authorList>
    </citation>
    <scope>NUCLEOTIDE SEQUENCE [LARGE SCALE GENOMIC DNA]</scope>
    <source>
        <strain evidence="3 4">JCM 6242</strain>
    </source>
</reference>
<gene>
    <name evidence="3" type="ORF">GCM10010517_42870</name>
</gene>
<comment type="caution">
    <text evidence="3">The sequence shown here is derived from an EMBL/GenBank/DDBJ whole genome shotgun (WGS) entry which is preliminary data.</text>
</comment>
<organism evidence="3 4">
    <name type="scientific">Streptosporangium fragile</name>
    <dbReference type="NCBI Taxonomy" id="46186"/>
    <lineage>
        <taxon>Bacteria</taxon>
        <taxon>Bacillati</taxon>
        <taxon>Actinomycetota</taxon>
        <taxon>Actinomycetes</taxon>
        <taxon>Streptosporangiales</taxon>
        <taxon>Streptosporangiaceae</taxon>
        <taxon>Streptosporangium</taxon>
    </lineage>
</organism>
<keyword evidence="2" id="KW-1133">Transmembrane helix</keyword>
<dbReference type="EMBL" id="BAAAVI010000030">
    <property type="protein sequence ID" value="GAA2880319.1"/>
    <property type="molecule type" value="Genomic_DNA"/>
</dbReference>
<sequence>MTGAKIATRKKKITTPAETTPVRSRRKRSHISRPGERPTVSGVFAASFSPVVVAAGAGMVIVREPPTSMAERDPWNHRKTGGGKSMVQSVLVFLLCNFHLFVAAIPLTAWGGGMKHLIGLETDFHGFVTLS</sequence>
<accession>A0ABN3W0S7</accession>
<evidence type="ECO:0000313" key="4">
    <source>
        <dbReference type="Proteomes" id="UP001500831"/>
    </source>
</evidence>
<keyword evidence="2" id="KW-0812">Transmembrane</keyword>
<name>A0ABN3W0S7_9ACTN</name>
<evidence type="ECO:0000256" key="2">
    <source>
        <dbReference type="SAM" id="Phobius"/>
    </source>
</evidence>
<evidence type="ECO:0000313" key="3">
    <source>
        <dbReference type="EMBL" id="GAA2880319.1"/>
    </source>
</evidence>
<proteinExistence type="predicted"/>
<evidence type="ECO:0000256" key="1">
    <source>
        <dbReference type="SAM" id="MobiDB-lite"/>
    </source>
</evidence>
<keyword evidence="4" id="KW-1185">Reference proteome</keyword>
<feature type="transmembrane region" description="Helical" evidence="2">
    <location>
        <begin position="86"/>
        <end position="107"/>
    </location>
</feature>
<protein>
    <submittedName>
        <fullName evidence="3">Uncharacterized protein</fullName>
    </submittedName>
</protein>
<keyword evidence="2" id="KW-0472">Membrane</keyword>
<feature type="transmembrane region" description="Helical" evidence="2">
    <location>
        <begin position="42"/>
        <end position="62"/>
    </location>
</feature>
<feature type="region of interest" description="Disordered" evidence="1">
    <location>
        <begin position="1"/>
        <end position="40"/>
    </location>
</feature>